<dbReference type="Gene3D" id="2.60.40.1090">
    <property type="entry name" value="Fimbrial-type adhesion domain"/>
    <property type="match status" value="1"/>
</dbReference>
<dbReference type="InterPro" id="IPR036937">
    <property type="entry name" value="Adhesion_dom_fimbrial_sf"/>
</dbReference>
<dbReference type="EMBL" id="AHJE01000048">
    <property type="protein sequence ID" value="EHP41405.1"/>
    <property type="molecule type" value="Genomic_DNA"/>
</dbReference>
<dbReference type="InterPro" id="IPR008966">
    <property type="entry name" value="Adhesion_dom_sf"/>
</dbReference>
<evidence type="ECO:0000256" key="3">
    <source>
        <dbReference type="ARBA" id="ARBA00023263"/>
    </source>
</evidence>
<reference evidence="6 7" key="1">
    <citation type="journal article" date="2012" name="J. Bacteriol.">
        <title>De Novo Genome Project of Cupriavidus basilensis OR16.</title>
        <authorList>
            <person name="Cserhati M."/>
            <person name="Kriszt B."/>
            <person name="Szoboszlay S."/>
            <person name="Toth A."/>
            <person name="Szabo I."/>
            <person name="Tancsics A."/>
            <person name="Nagy I."/>
            <person name="Horvath B."/>
            <person name="Nagy I."/>
            <person name="Kukolya J."/>
        </authorList>
    </citation>
    <scope>NUCLEOTIDE SEQUENCE [LARGE SCALE GENOMIC DNA]</scope>
    <source>
        <strain evidence="6 7">OR16</strain>
    </source>
</reference>
<sequence length="365" mass="38102">MVSSIHSLSLHIRRRHRALMVSAIAALLGAGSSSATWARDEMAMNCQIMDGAAGAGWQPVEPLTSATLPGAVLFRSSTPITVKYGVRPAPSLVPHELILAASWLGVGYPWTMDPAAVPTDVEGIRYRVILDARDGAARAVPLSESPVALDRRVTDPAIDSTAMNFIQELVLAVPPNQLPSGEQTVTRVAGSATLQIYAIDMLKGLISSLGNDRINVGSLPTTPTGICRKRLALSGMEALNLGGGGGVVPIPNKCLVEAYKTVRVPLGKYGVQDFPSVNSTSPARSFAISLSQCAAAAKPEITFTDKYKSVASQADPTVLNLAPGGARGLGIIMLKGQTEVYASTGGAGRGQSTHDAALAWHSGQM</sequence>
<dbReference type="Proteomes" id="UP000005808">
    <property type="component" value="Unassembled WGS sequence"/>
</dbReference>
<dbReference type="PANTHER" id="PTHR33420:SF14">
    <property type="entry name" value="TYPE 1 FIMBRIN D-MANNOSE SPECIFIC ADHESIN"/>
    <property type="match status" value="1"/>
</dbReference>
<dbReference type="GO" id="GO:0009289">
    <property type="term" value="C:pilus"/>
    <property type="evidence" value="ECO:0007669"/>
    <property type="project" value="UniProtKB-SubCell"/>
</dbReference>
<dbReference type="SUPFAM" id="SSF49401">
    <property type="entry name" value="Bacterial adhesins"/>
    <property type="match status" value="1"/>
</dbReference>
<organism evidence="6 7">
    <name type="scientific">Cupriavidus basilensis OR16</name>
    <dbReference type="NCBI Taxonomy" id="1127483"/>
    <lineage>
        <taxon>Bacteria</taxon>
        <taxon>Pseudomonadati</taxon>
        <taxon>Pseudomonadota</taxon>
        <taxon>Betaproteobacteria</taxon>
        <taxon>Burkholderiales</taxon>
        <taxon>Burkholderiaceae</taxon>
        <taxon>Cupriavidus</taxon>
    </lineage>
</organism>
<feature type="signal peptide" evidence="4">
    <location>
        <begin position="1"/>
        <end position="38"/>
    </location>
</feature>
<gene>
    <name evidence="6" type="ORF">OR16_19580</name>
</gene>
<proteinExistence type="inferred from homology"/>
<evidence type="ECO:0000256" key="4">
    <source>
        <dbReference type="SAM" id="SignalP"/>
    </source>
</evidence>
<dbReference type="AlphaFoldDB" id="H1S7J1"/>
<dbReference type="PANTHER" id="PTHR33420">
    <property type="entry name" value="FIMBRIAL SUBUNIT ELFA-RELATED"/>
    <property type="match status" value="1"/>
</dbReference>
<dbReference type="InterPro" id="IPR000259">
    <property type="entry name" value="Adhesion_dom_fimbrial"/>
</dbReference>
<feature type="chain" id="PRO_5003554262" evidence="4">
    <location>
        <begin position="39"/>
        <end position="365"/>
    </location>
</feature>
<name>H1S7J1_9BURK</name>
<protein>
    <submittedName>
        <fullName evidence="6">Fimbrial protein CupB6</fullName>
    </submittedName>
</protein>
<dbReference type="Pfam" id="PF00419">
    <property type="entry name" value="Fimbrial"/>
    <property type="match status" value="1"/>
</dbReference>
<keyword evidence="3" id="KW-0281">Fimbrium</keyword>
<keyword evidence="4" id="KW-0732">Signal</keyword>
<dbReference type="GO" id="GO:0043709">
    <property type="term" value="P:cell adhesion involved in single-species biofilm formation"/>
    <property type="evidence" value="ECO:0007669"/>
    <property type="project" value="TreeGrafter"/>
</dbReference>
<evidence type="ECO:0000313" key="7">
    <source>
        <dbReference type="Proteomes" id="UP000005808"/>
    </source>
</evidence>
<accession>H1S7J1</accession>
<evidence type="ECO:0000313" key="6">
    <source>
        <dbReference type="EMBL" id="EHP41405.1"/>
    </source>
</evidence>
<dbReference type="InterPro" id="IPR050263">
    <property type="entry name" value="Bact_Fimbrial_Adh_Pro"/>
</dbReference>
<evidence type="ECO:0000256" key="1">
    <source>
        <dbReference type="ARBA" id="ARBA00004561"/>
    </source>
</evidence>
<feature type="domain" description="Fimbrial-type adhesion" evidence="5">
    <location>
        <begin position="247"/>
        <end position="346"/>
    </location>
</feature>
<comment type="subcellular location">
    <subcellularLocation>
        <location evidence="1">Fimbrium</location>
    </subcellularLocation>
</comment>
<evidence type="ECO:0000259" key="5">
    <source>
        <dbReference type="Pfam" id="PF00419"/>
    </source>
</evidence>
<evidence type="ECO:0000256" key="2">
    <source>
        <dbReference type="ARBA" id="ARBA00006671"/>
    </source>
</evidence>
<comment type="caution">
    <text evidence="6">The sequence shown here is derived from an EMBL/GenBank/DDBJ whole genome shotgun (WGS) entry which is preliminary data.</text>
</comment>
<comment type="similarity">
    <text evidence="2">Belongs to the fimbrial protein family.</text>
</comment>